<sequence>MIKPEHQTKMSRIIAWAMVVVAASTVPALFGRNVWTFGFQALMCVIAFTQISKKHPAAPKK</sequence>
<evidence type="ECO:0000313" key="3">
    <source>
        <dbReference type="Proteomes" id="UP001280897"/>
    </source>
</evidence>
<dbReference type="AlphaFoldDB" id="A0AAN6BGA5"/>
<reference evidence="2" key="2">
    <citation type="submission" date="2023-10" db="EMBL/GenBank/DDBJ databases">
        <authorList>
            <person name="Khurajog B."/>
        </authorList>
    </citation>
    <scope>NUCLEOTIDE SEQUENCE</scope>
    <source>
        <strain evidence="2">BF9</strain>
    </source>
</reference>
<name>A0AAN6BGA5_PEDAC</name>
<reference evidence="2" key="1">
    <citation type="journal article" date="2023" name="PeerJ">
        <title>Selection and evaluation of lactic acid bacteria from chicken feces in Thailand as potential probiotics.</title>
        <authorList>
            <person name="Khurajog B."/>
            <person name="Disastra Y."/>
            <person name="Lawwyne L.D."/>
            <person name="Sirichokchatchawan W."/>
            <person name="Niyomtham W."/>
            <person name="Yindee J."/>
            <person name="Hampson D.J."/>
            <person name="Prapasarakul N."/>
        </authorList>
    </citation>
    <scope>NUCLEOTIDE SEQUENCE</scope>
    <source>
        <strain evidence="2">BF9</strain>
    </source>
</reference>
<keyword evidence="1" id="KW-1133">Transmembrane helix</keyword>
<keyword evidence="1" id="KW-0472">Membrane</keyword>
<evidence type="ECO:0000313" key="2">
    <source>
        <dbReference type="EMBL" id="MDV2621843.1"/>
    </source>
</evidence>
<dbReference type="RefSeq" id="WP_024862722.1">
    <property type="nucleotide sequence ID" value="NZ_BJMF01000009.1"/>
</dbReference>
<evidence type="ECO:0000256" key="1">
    <source>
        <dbReference type="SAM" id="Phobius"/>
    </source>
</evidence>
<organism evidence="2 3">
    <name type="scientific">Pediococcus acidilactici</name>
    <dbReference type="NCBI Taxonomy" id="1254"/>
    <lineage>
        <taxon>Bacteria</taxon>
        <taxon>Bacillati</taxon>
        <taxon>Bacillota</taxon>
        <taxon>Bacilli</taxon>
        <taxon>Lactobacillales</taxon>
        <taxon>Lactobacillaceae</taxon>
        <taxon>Pediococcus</taxon>
        <taxon>Pediococcus acidilactici group</taxon>
    </lineage>
</organism>
<feature type="transmembrane region" description="Helical" evidence="1">
    <location>
        <begin position="12"/>
        <end position="29"/>
    </location>
</feature>
<accession>A0AAN6BGA5</accession>
<dbReference type="EMBL" id="JAWJAV010000005">
    <property type="protein sequence ID" value="MDV2621843.1"/>
    <property type="molecule type" value="Genomic_DNA"/>
</dbReference>
<dbReference type="GeneID" id="57364983"/>
<protein>
    <submittedName>
        <fullName evidence="2">Uncharacterized protein</fullName>
    </submittedName>
</protein>
<comment type="caution">
    <text evidence="2">The sequence shown here is derived from an EMBL/GenBank/DDBJ whole genome shotgun (WGS) entry which is preliminary data.</text>
</comment>
<proteinExistence type="predicted"/>
<keyword evidence="1" id="KW-0812">Transmembrane</keyword>
<dbReference type="Proteomes" id="UP001280897">
    <property type="component" value="Unassembled WGS sequence"/>
</dbReference>
<gene>
    <name evidence="2" type="ORF">R0G89_08885</name>
</gene>